<dbReference type="SMART" id="SM00116">
    <property type="entry name" value="CBS"/>
    <property type="match status" value="2"/>
</dbReference>
<gene>
    <name evidence="3" type="ORF">ASZ90_000903</name>
</gene>
<dbReference type="Gene3D" id="3.10.580.10">
    <property type="entry name" value="CBS-domain"/>
    <property type="match status" value="1"/>
</dbReference>
<evidence type="ECO:0000313" key="3">
    <source>
        <dbReference type="EMBL" id="KUG29201.1"/>
    </source>
</evidence>
<dbReference type="SUPFAM" id="SSF54631">
    <property type="entry name" value="CBS-domain pair"/>
    <property type="match status" value="1"/>
</dbReference>
<dbReference type="InterPro" id="IPR046342">
    <property type="entry name" value="CBS_dom_sf"/>
</dbReference>
<dbReference type="InterPro" id="IPR000644">
    <property type="entry name" value="CBS_dom"/>
</dbReference>
<dbReference type="InterPro" id="IPR051257">
    <property type="entry name" value="Diverse_CBS-Domain"/>
</dbReference>
<dbReference type="EMBL" id="LNQE01000121">
    <property type="protein sequence ID" value="KUG29201.1"/>
    <property type="molecule type" value="Genomic_DNA"/>
</dbReference>
<protein>
    <submittedName>
        <fullName evidence="3">Cbs domain protein</fullName>
    </submittedName>
</protein>
<reference evidence="3" key="1">
    <citation type="journal article" date="2015" name="Proc. Natl. Acad. Sci. U.S.A.">
        <title>Networks of energetic and metabolic interactions define dynamics in microbial communities.</title>
        <authorList>
            <person name="Embree M."/>
            <person name="Liu J.K."/>
            <person name="Al-Bassam M.M."/>
            <person name="Zengler K."/>
        </authorList>
    </citation>
    <scope>NUCLEOTIDE SEQUENCE</scope>
</reference>
<keyword evidence="1" id="KW-0129">CBS domain</keyword>
<dbReference type="PANTHER" id="PTHR43080:SF2">
    <property type="entry name" value="CBS DOMAIN-CONTAINING PROTEIN"/>
    <property type="match status" value="1"/>
</dbReference>
<evidence type="ECO:0000256" key="1">
    <source>
        <dbReference type="ARBA" id="ARBA00023122"/>
    </source>
</evidence>
<dbReference type="PROSITE" id="PS51371">
    <property type="entry name" value="CBS"/>
    <property type="match status" value="2"/>
</dbReference>
<feature type="domain" description="CBS" evidence="2">
    <location>
        <begin position="7"/>
        <end position="66"/>
    </location>
</feature>
<dbReference type="PANTHER" id="PTHR43080">
    <property type="entry name" value="CBS DOMAIN-CONTAINING PROTEIN CBSX3, MITOCHONDRIAL"/>
    <property type="match status" value="1"/>
</dbReference>
<dbReference type="AlphaFoldDB" id="A0A0W8G868"/>
<evidence type="ECO:0000259" key="2">
    <source>
        <dbReference type="PROSITE" id="PS51371"/>
    </source>
</evidence>
<organism evidence="3">
    <name type="scientific">hydrocarbon metagenome</name>
    <dbReference type="NCBI Taxonomy" id="938273"/>
    <lineage>
        <taxon>unclassified sequences</taxon>
        <taxon>metagenomes</taxon>
        <taxon>ecological metagenomes</taxon>
    </lineage>
</organism>
<dbReference type="CDD" id="cd04584">
    <property type="entry name" value="CBS_pair_AcuB_like"/>
    <property type="match status" value="1"/>
</dbReference>
<comment type="caution">
    <text evidence="3">The sequence shown here is derived from an EMBL/GenBank/DDBJ whole genome shotgun (WGS) entry which is preliminary data.</text>
</comment>
<proteinExistence type="predicted"/>
<feature type="domain" description="CBS" evidence="2">
    <location>
        <begin position="70"/>
        <end position="126"/>
    </location>
</feature>
<name>A0A0W8G868_9ZZZZ</name>
<sequence length="133" mass="14574">MRVSDIMTVRPLSLGENDSLDTASRLMQDMFIRHIPIVDAEGRLTGLLSQRDLLAAAHRKDGSAPIKELMRTDVTTVAPQESLRRAAEIMIYNKFGCLPVVVDGMPEGIITEADFLKLAIFPLAAEPGRKGKA</sequence>
<accession>A0A0W8G868</accession>
<dbReference type="Pfam" id="PF00571">
    <property type="entry name" value="CBS"/>
    <property type="match status" value="2"/>
</dbReference>